<accession>E6XE41</accession>
<dbReference type="PROSITE" id="PS51257">
    <property type="entry name" value="PROKAR_LIPOPROTEIN"/>
    <property type="match status" value="1"/>
</dbReference>
<dbReference type="Proteomes" id="UP000008634">
    <property type="component" value="Chromosome"/>
</dbReference>
<keyword evidence="10" id="KW-1185">Reference proteome</keyword>
<dbReference type="InterPro" id="IPR011990">
    <property type="entry name" value="TPR-like_helical_dom_sf"/>
</dbReference>
<dbReference type="Pfam" id="PF14322">
    <property type="entry name" value="SusD-like_3"/>
    <property type="match status" value="1"/>
</dbReference>
<feature type="domain" description="SusD-like N-terminal" evidence="8">
    <location>
        <begin position="24"/>
        <end position="224"/>
    </location>
</feature>
<evidence type="ECO:0000256" key="1">
    <source>
        <dbReference type="ARBA" id="ARBA00004442"/>
    </source>
</evidence>
<feature type="domain" description="RagB/SusD" evidence="7">
    <location>
        <begin position="356"/>
        <end position="454"/>
    </location>
</feature>
<gene>
    <name evidence="9" type="ordered locus">Celal_0772</name>
</gene>
<dbReference type="InterPro" id="IPR033985">
    <property type="entry name" value="SusD-like_N"/>
</dbReference>
<evidence type="ECO:0000256" key="6">
    <source>
        <dbReference type="SAM" id="SignalP"/>
    </source>
</evidence>
<dbReference type="GO" id="GO:0009279">
    <property type="term" value="C:cell outer membrane"/>
    <property type="evidence" value="ECO:0007669"/>
    <property type="project" value="UniProtKB-SubCell"/>
</dbReference>
<dbReference type="SUPFAM" id="SSF48452">
    <property type="entry name" value="TPR-like"/>
    <property type="match status" value="1"/>
</dbReference>
<evidence type="ECO:0000256" key="3">
    <source>
        <dbReference type="ARBA" id="ARBA00022729"/>
    </source>
</evidence>
<proteinExistence type="inferred from homology"/>
<dbReference type="HOGENOM" id="CLU_015553_2_0_10"/>
<protein>
    <recommendedName>
        <fullName evidence="11">RagB/SusD domain-containing protein</fullName>
    </recommendedName>
</protein>
<comment type="similarity">
    <text evidence="2">Belongs to the SusD family.</text>
</comment>
<keyword evidence="3 6" id="KW-0732">Signal</keyword>
<dbReference type="STRING" id="688270.Celal_0772"/>
<dbReference type="EMBL" id="CP002453">
    <property type="protein sequence ID" value="ADV48107.1"/>
    <property type="molecule type" value="Genomic_DNA"/>
</dbReference>
<evidence type="ECO:0000256" key="2">
    <source>
        <dbReference type="ARBA" id="ARBA00006275"/>
    </source>
</evidence>
<dbReference type="Gene3D" id="1.25.40.390">
    <property type="match status" value="2"/>
</dbReference>
<evidence type="ECO:0000259" key="8">
    <source>
        <dbReference type="Pfam" id="PF14322"/>
    </source>
</evidence>
<dbReference type="AlphaFoldDB" id="E6XE41"/>
<dbReference type="OrthoDB" id="1147023at2"/>
<dbReference type="eggNOG" id="COG2956">
    <property type="taxonomic scope" value="Bacteria"/>
</dbReference>
<organism evidence="9 10">
    <name type="scientific">Cellulophaga algicola (strain DSM 14237 / IC166 / ACAM 630)</name>
    <dbReference type="NCBI Taxonomy" id="688270"/>
    <lineage>
        <taxon>Bacteria</taxon>
        <taxon>Pseudomonadati</taxon>
        <taxon>Bacteroidota</taxon>
        <taxon>Flavobacteriia</taxon>
        <taxon>Flavobacteriales</taxon>
        <taxon>Flavobacteriaceae</taxon>
        <taxon>Cellulophaga</taxon>
    </lineage>
</organism>
<evidence type="ECO:0000313" key="9">
    <source>
        <dbReference type="EMBL" id="ADV48107.1"/>
    </source>
</evidence>
<keyword evidence="4" id="KW-0472">Membrane</keyword>
<feature type="signal peptide" evidence="6">
    <location>
        <begin position="1"/>
        <end position="21"/>
    </location>
</feature>
<keyword evidence="5" id="KW-0998">Cell outer membrane</keyword>
<evidence type="ECO:0000256" key="5">
    <source>
        <dbReference type="ARBA" id="ARBA00023237"/>
    </source>
</evidence>
<evidence type="ECO:0000256" key="4">
    <source>
        <dbReference type="ARBA" id="ARBA00023136"/>
    </source>
</evidence>
<evidence type="ECO:0008006" key="11">
    <source>
        <dbReference type="Google" id="ProtNLM"/>
    </source>
</evidence>
<dbReference type="Pfam" id="PF07980">
    <property type="entry name" value="SusD_RagB"/>
    <property type="match status" value="1"/>
</dbReference>
<evidence type="ECO:0000313" key="10">
    <source>
        <dbReference type="Proteomes" id="UP000008634"/>
    </source>
</evidence>
<comment type="subcellular location">
    <subcellularLocation>
        <location evidence="1">Cell outer membrane</location>
    </subcellularLocation>
</comment>
<dbReference type="KEGG" id="cao:Celal_0772"/>
<dbReference type="InterPro" id="IPR012944">
    <property type="entry name" value="SusD_RagB_dom"/>
</dbReference>
<evidence type="ECO:0000259" key="7">
    <source>
        <dbReference type="Pfam" id="PF07980"/>
    </source>
</evidence>
<name>E6XE41_CELAD</name>
<feature type="chain" id="PRO_5003215674" description="RagB/SusD domain-containing protein" evidence="6">
    <location>
        <begin position="22"/>
        <end position="492"/>
    </location>
</feature>
<dbReference type="RefSeq" id="WP_013549597.1">
    <property type="nucleotide sequence ID" value="NC_014934.1"/>
</dbReference>
<sequence>MKKLYTTKVGILIFLAFLATSCEDYLSEIPDNRTEIDSPEKISELLVIAYPEANYMDFAETMSDNVSDKNDDLPSELNLANYRWEDIDVNNLDYRVGYWNACYKAIAQANQALASIEELGDLKSLAPQKGEALLARAYGHFMLVNLWAKHYDPATAATDKGIPYILEPEENFIVTYSRNSVQEIYDFIERDLLEGLGLVTNEYEEPVFHFTPEAGYAFATRFYLFKGEWDKVIQYSSMVVTNPQAQLRDYLGTYAALEYSERTALYASSSDQANLLVVSANSLYARLFASNNFGLGIDKANELFFSGNIFGKSWTYGVFGNESVYNLPKFDEFFRVTNISAGIGNPYVGLVLFSTDEVLLNRAEAYAMQGDYDAALQDINTFYSLRTEGYDASTDTLIKEDVVAIFSTDLNEYTPFYQLNSEQSAFIKAIAELKRREFYHEGLRWFDVRRFDLEVTHLIIGEDDLILEKGDNRRQLQIPNFALERGLEQNPR</sequence>
<reference evidence="9 10" key="1">
    <citation type="journal article" date="2010" name="Stand. Genomic Sci.">
        <title>Complete genome sequence of Cellulophaga algicola type strain (IC166).</title>
        <authorList>
            <person name="Abt B."/>
            <person name="Lu M."/>
            <person name="Misra M."/>
            <person name="Han C."/>
            <person name="Nolan M."/>
            <person name="Lucas S."/>
            <person name="Hammon N."/>
            <person name="Deshpande S."/>
            <person name="Cheng J.F."/>
            <person name="Tapia R."/>
            <person name="Goodwin L."/>
            <person name="Pitluck S."/>
            <person name="Liolios K."/>
            <person name="Pagani I."/>
            <person name="Ivanova N."/>
            <person name="Mavromatis K."/>
            <person name="Ovchinikova G."/>
            <person name="Pati A."/>
            <person name="Chen A."/>
            <person name="Palaniappan K."/>
            <person name="Land M."/>
            <person name="Hauser L."/>
            <person name="Chang Y.J."/>
            <person name="Jeffries C.D."/>
            <person name="Detter J.C."/>
            <person name="Brambilla E."/>
            <person name="Rohde M."/>
            <person name="Tindall B.J."/>
            <person name="Goker M."/>
            <person name="Woyke T."/>
            <person name="Bristow J."/>
            <person name="Eisen J.A."/>
            <person name="Markowitz V."/>
            <person name="Hugenholtz P."/>
            <person name="Kyrpides N.C."/>
            <person name="Klenk H.P."/>
            <person name="Lapidus A."/>
        </authorList>
    </citation>
    <scope>NUCLEOTIDE SEQUENCE [LARGE SCALE GENOMIC DNA]</scope>
    <source>
        <strain evidence="10">DSM 14237 / IC166 / ACAM 630</strain>
    </source>
</reference>